<keyword evidence="2" id="KW-1185">Reference proteome</keyword>
<dbReference type="EMBL" id="JADIVZ010000002">
    <property type="protein sequence ID" value="MBF4161368.1"/>
    <property type="molecule type" value="Genomic_DNA"/>
</dbReference>
<sequence length="178" mass="19494">MTTRPRVTLMLPGEWTRLAWADERQSRTLRVALVEGGAGDDAAAATVASIDAELATVQRAGGDQALLRVGSQEPTLLLTSWPDQWPCRTVADLRALAPDDASVTVLEHQRGYPSVRLERTDAPEGTVLRTYWVANPDSGRLHVVDVTFFGTAFPAEHLELYDLLATTLHWTESEDVAS</sequence>
<evidence type="ECO:0000313" key="2">
    <source>
        <dbReference type="Proteomes" id="UP000656804"/>
    </source>
</evidence>
<reference evidence="1" key="1">
    <citation type="submission" date="2020-11" db="EMBL/GenBank/DDBJ databases">
        <title>Nocardioides sp. CBS4Y-1, whole genome shotgun sequence.</title>
        <authorList>
            <person name="Tuo L."/>
        </authorList>
    </citation>
    <scope>NUCLEOTIDE SEQUENCE</scope>
    <source>
        <strain evidence="1">CBS4Y-1</strain>
    </source>
</reference>
<name>A0A930UV14_9ACTN</name>
<evidence type="ECO:0000313" key="1">
    <source>
        <dbReference type="EMBL" id="MBF4161368.1"/>
    </source>
</evidence>
<dbReference type="AlphaFoldDB" id="A0A930UV14"/>
<comment type="caution">
    <text evidence="1">The sequence shown here is derived from an EMBL/GenBank/DDBJ whole genome shotgun (WGS) entry which is preliminary data.</text>
</comment>
<dbReference type="Proteomes" id="UP000656804">
    <property type="component" value="Unassembled WGS sequence"/>
</dbReference>
<dbReference type="RefSeq" id="WP_194502589.1">
    <property type="nucleotide sequence ID" value="NZ_JADIVZ010000002.1"/>
</dbReference>
<organism evidence="1 2">
    <name type="scientific">Nocardioides acrostichi</name>
    <dbReference type="NCBI Taxonomy" id="2784339"/>
    <lineage>
        <taxon>Bacteria</taxon>
        <taxon>Bacillati</taxon>
        <taxon>Actinomycetota</taxon>
        <taxon>Actinomycetes</taxon>
        <taxon>Propionibacteriales</taxon>
        <taxon>Nocardioidaceae</taxon>
        <taxon>Nocardioides</taxon>
    </lineage>
</organism>
<protein>
    <submittedName>
        <fullName evidence="1">Uncharacterized protein</fullName>
    </submittedName>
</protein>
<accession>A0A930UV14</accession>
<gene>
    <name evidence="1" type="ORF">ISG29_06660</name>
</gene>
<proteinExistence type="predicted"/>